<feature type="compositionally biased region" description="Basic and acidic residues" evidence="1">
    <location>
        <begin position="112"/>
        <end position="124"/>
    </location>
</feature>
<dbReference type="Proteomes" id="UP000308365">
    <property type="component" value="Unassembled WGS sequence"/>
</dbReference>
<evidence type="ECO:0000313" key="3">
    <source>
        <dbReference type="Proteomes" id="UP000308365"/>
    </source>
</evidence>
<feature type="non-terminal residue" evidence="2">
    <location>
        <position position="1"/>
    </location>
</feature>
<dbReference type="AlphaFoldDB" id="A0A4U1FRE6"/>
<comment type="caution">
    <text evidence="2">The sequence shown here is derived from an EMBL/GenBank/DDBJ whole genome shotgun (WGS) entry which is preliminary data.</text>
</comment>
<sequence length="283" mass="30925">YRVFLGTQVGPDCAVGWKGEKGRLTVSGVREDDRVILGSRCRLWAGPGLQPGFAFCVGLDSLQMIQTAFPFFMPCSPLYPQGYRDLIGLKGILITREDHALSGPALTLGPSQERRGLSKGPEGPRDGRVLFEDCWSIQSETRVISEQHPLRALRDPQMKQELAQYPTLDPQTLLPLVELVFEVQRVPESYINRGGHAGLEAAPCPESTQPVHSLGRVDWAVTSLPAGLPEATGKSPQPIPGFSLGAVVQALRESKQIVWRKLVSLRNGETEAQGLGCVHLFPL</sequence>
<protein>
    <submittedName>
        <fullName evidence="2">Uncharacterized protein</fullName>
    </submittedName>
</protein>
<name>A0A4U1FRE6_MONMO</name>
<organism evidence="2 3">
    <name type="scientific">Monodon monoceros</name>
    <name type="common">Narwhal</name>
    <name type="synonym">Ceratodon monodon</name>
    <dbReference type="NCBI Taxonomy" id="40151"/>
    <lineage>
        <taxon>Eukaryota</taxon>
        <taxon>Metazoa</taxon>
        <taxon>Chordata</taxon>
        <taxon>Craniata</taxon>
        <taxon>Vertebrata</taxon>
        <taxon>Euteleostomi</taxon>
        <taxon>Mammalia</taxon>
        <taxon>Eutheria</taxon>
        <taxon>Laurasiatheria</taxon>
        <taxon>Artiodactyla</taxon>
        <taxon>Whippomorpha</taxon>
        <taxon>Cetacea</taxon>
        <taxon>Odontoceti</taxon>
        <taxon>Monodontidae</taxon>
        <taxon>Monodon</taxon>
    </lineage>
</organism>
<evidence type="ECO:0000313" key="2">
    <source>
        <dbReference type="EMBL" id="TKC52748.1"/>
    </source>
</evidence>
<accession>A0A4U1FRE6</accession>
<reference evidence="3" key="1">
    <citation type="journal article" date="2019" name="IScience">
        <title>Narwhal Genome Reveals Long-Term Low Genetic Diversity despite Current Large Abundance Size.</title>
        <authorList>
            <person name="Westbury M.V."/>
            <person name="Petersen B."/>
            <person name="Garde E."/>
            <person name="Heide-Jorgensen M.P."/>
            <person name="Lorenzen E.D."/>
        </authorList>
    </citation>
    <scope>NUCLEOTIDE SEQUENCE [LARGE SCALE GENOMIC DNA]</scope>
</reference>
<dbReference type="EMBL" id="RWIC01000023">
    <property type="protein sequence ID" value="TKC52748.1"/>
    <property type="molecule type" value="Genomic_DNA"/>
</dbReference>
<gene>
    <name evidence="2" type="ORF">EI555_004608</name>
</gene>
<proteinExistence type="predicted"/>
<feature type="region of interest" description="Disordered" evidence="1">
    <location>
        <begin position="104"/>
        <end position="124"/>
    </location>
</feature>
<evidence type="ECO:0000256" key="1">
    <source>
        <dbReference type="SAM" id="MobiDB-lite"/>
    </source>
</evidence>